<keyword evidence="5" id="KW-0539">Nucleus</keyword>
<proteinExistence type="predicted"/>
<evidence type="ECO:0000256" key="2">
    <source>
        <dbReference type="ARBA" id="ARBA00023015"/>
    </source>
</evidence>
<comment type="subcellular location">
    <subcellularLocation>
        <location evidence="1">Nucleus</location>
    </subcellularLocation>
</comment>
<dbReference type="Pfam" id="PF00249">
    <property type="entry name" value="Myb_DNA-binding"/>
    <property type="match status" value="1"/>
</dbReference>
<evidence type="ECO:0000256" key="7">
    <source>
        <dbReference type="ARBA" id="ARBA00076145"/>
    </source>
</evidence>
<organism evidence="11 12">
    <name type="scientific">Dendrobium chrysotoxum</name>
    <name type="common">Orchid</name>
    <dbReference type="NCBI Taxonomy" id="161865"/>
    <lineage>
        <taxon>Eukaryota</taxon>
        <taxon>Viridiplantae</taxon>
        <taxon>Streptophyta</taxon>
        <taxon>Embryophyta</taxon>
        <taxon>Tracheophyta</taxon>
        <taxon>Spermatophyta</taxon>
        <taxon>Magnoliopsida</taxon>
        <taxon>Liliopsida</taxon>
        <taxon>Asparagales</taxon>
        <taxon>Orchidaceae</taxon>
        <taxon>Epidendroideae</taxon>
        <taxon>Malaxideae</taxon>
        <taxon>Dendrobiinae</taxon>
        <taxon>Dendrobium</taxon>
    </lineage>
</organism>
<dbReference type="GO" id="GO:0005634">
    <property type="term" value="C:nucleus"/>
    <property type="evidence" value="ECO:0007669"/>
    <property type="project" value="UniProtKB-SubCell"/>
</dbReference>
<dbReference type="GO" id="GO:0009739">
    <property type="term" value="P:response to gibberellin"/>
    <property type="evidence" value="ECO:0007669"/>
    <property type="project" value="UniProtKB-ARBA"/>
</dbReference>
<feature type="domain" description="HTH myb-type" evidence="10">
    <location>
        <begin position="151"/>
        <end position="205"/>
    </location>
</feature>
<evidence type="ECO:0000256" key="1">
    <source>
        <dbReference type="ARBA" id="ARBA00004123"/>
    </source>
</evidence>
<protein>
    <recommendedName>
        <fullName evidence="6">Transcription factor MYBS1</fullName>
    </recommendedName>
    <alternativeName>
        <fullName evidence="7">Myb-related protein S1</fullName>
    </alternativeName>
</protein>
<evidence type="ECO:0000259" key="9">
    <source>
        <dbReference type="PROSITE" id="PS51293"/>
    </source>
</evidence>
<dbReference type="InterPro" id="IPR017930">
    <property type="entry name" value="Myb_dom"/>
</dbReference>
<dbReference type="Gene3D" id="1.10.10.60">
    <property type="entry name" value="Homeodomain-like"/>
    <property type="match status" value="2"/>
</dbReference>
<dbReference type="SUPFAM" id="SSF46689">
    <property type="entry name" value="Homeodomain-like"/>
    <property type="match status" value="2"/>
</dbReference>
<comment type="caution">
    <text evidence="11">The sequence shown here is derived from an EMBL/GenBank/DDBJ whole genome shotgun (WGS) entry which is preliminary data.</text>
</comment>
<keyword evidence="12" id="KW-1185">Reference proteome</keyword>
<dbReference type="Proteomes" id="UP000775213">
    <property type="component" value="Unassembled WGS sequence"/>
</dbReference>
<dbReference type="PANTHER" id="PTHR44042">
    <property type="entry name" value="DUPLICATED HOMEODOMAIN-LIKE SUPERFAMILY PROTEIN-RELATED"/>
    <property type="match status" value="1"/>
</dbReference>
<dbReference type="GO" id="GO:0003677">
    <property type="term" value="F:DNA binding"/>
    <property type="evidence" value="ECO:0007669"/>
    <property type="project" value="UniProtKB-KW"/>
</dbReference>
<dbReference type="EMBL" id="JAGFBR010000006">
    <property type="protein sequence ID" value="KAH0465716.1"/>
    <property type="molecule type" value="Genomic_DNA"/>
</dbReference>
<dbReference type="PROSITE" id="PS51293">
    <property type="entry name" value="SANT"/>
    <property type="match status" value="1"/>
</dbReference>
<dbReference type="InterPro" id="IPR009057">
    <property type="entry name" value="Homeodomain-like_sf"/>
</dbReference>
<feature type="domain" description="Myb-like" evidence="8">
    <location>
        <begin position="149"/>
        <end position="201"/>
    </location>
</feature>
<dbReference type="GO" id="GO:0009744">
    <property type="term" value="P:response to sucrose"/>
    <property type="evidence" value="ECO:0007669"/>
    <property type="project" value="UniProtKB-ARBA"/>
</dbReference>
<evidence type="ECO:0000259" key="10">
    <source>
        <dbReference type="PROSITE" id="PS51294"/>
    </source>
</evidence>
<gene>
    <name evidence="11" type="ORF">IEQ34_005819</name>
</gene>
<keyword evidence="2" id="KW-0805">Transcription regulation</keyword>
<feature type="domain" description="SANT" evidence="9">
    <location>
        <begin position="157"/>
        <end position="205"/>
    </location>
</feature>
<keyword evidence="4" id="KW-0804">Transcription</keyword>
<dbReference type="FunFam" id="1.10.10.60:FF:000154">
    <property type="entry name" value="Transcription factor SRM1"/>
    <property type="match status" value="1"/>
</dbReference>
<evidence type="ECO:0000313" key="12">
    <source>
        <dbReference type="Proteomes" id="UP000775213"/>
    </source>
</evidence>
<sequence>MQVFHRIGGTDQFALYNSPVGCPCGVRSKKKIAAFSIILLPSITGMYGGYLQFAAGDLIPVDLATWTTEENKVFERTLVDVPEDAPDRWRQIAEQIPGKAPEDIHLHYLLLLHDINLIDSGGVDLPLYESEYGDLSPETAATADQQVREGRKKGVPWSEEEHRRFLEGLERFGRGDWRNISRWSVKTRTPTQVASHAQKYYLRQSVKKESKRKSIHDITP</sequence>
<dbReference type="PANTHER" id="PTHR44042:SF69">
    <property type="entry name" value="TRANSCRIPTION FACTOR MYB-RELATED FAMILY"/>
    <property type="match status" value="1"/>
</dbReference>
<dbReference type="PROSITE" id="PS50090">
    <property type="entry name" value="MYB_LIKE"/>
    <property type="match status" value="2"/>
</dbReference>
<dbReference type="AlphaFoldDB" id="A0AAV7H9Y7"/>
<dbReference type="PROSITE" id="PS51294">
    <property type="entry name" value="HTH_MYB"/>
    <property type="match status" value="1"/>
</dbReference>
<keyword evidence="3" id="KW-0238">DNA-binding</keyword>
<dbReference type="FunFam" id="1.10.10.60:FF:000009">
    <property type="entry name" value="transcription factor MYB1R1"/>
    <property type="match status" value="1"/>
</dbReference>
<evidence type="ECO:0000256" key="3">
    <source>
        <dbReference type="ARBA" id="ARBA00023125"/>
    </source>
</evidence>
<evidence type="ECO:0000259" key="8">
    <source>
        <dbReference type="PROSITE" id="PS50090"/>
    </source>
</evidence>
<evidence type="ECO:0000256" key="6">
    <source>
        <dbReference type="ARBA" id="ARBA00068153"/>
    </source>
</evidence>
<name>A0AAV7H9Y7_DENCH</name>
<dbReference type="InterPro" id="IPR006447">
    <property type="entry name" value="Myb_dom_plants"/>
</dbReference>
<evidence type="ECO:0000256" key="4">
    <source>
        <dbReference type="ARBA" id="ARBA00023163"/>
    </source>
</evidence>
<dbReference type="CDD" id="cd00167">
    <property type="entry name" value="SANT"/>
    <property type="match status" value="1"/>
</dbReference>
<dbReference type="InterPro" id="IPR001005">
    <property type="entry name" value="SANT/Myb"/>
</dbReference>
<accession>A0AAV7H9Y7</accession>
<feature type="domain" description="Myb-like" evidence="8">
    <location>
        <begin position="66"/>
        <end position="112"/>
    </location>
</feature>
<evidence type="ECO:0000313" key="11">
    <source>
        <dbReference type="EMBL" id="KAH0465716.1"/>
    </source>
</evidence>
<evidence type="ECO:0000256" key="5">
    <source>
        <dbReference type="ARBA" id="ARBA00023242"/>
    </source>
</evidence>
<dbReference type="NCBIfam" id="TIGR01557">
    <property type="entry name" value="myb_SHAQKYF"/>
    <property type="match status" value="1"/>
</dbReference>
<dbReference type="InterPro" id="IPR017884">
    <property type="entry name" value="SANT_dom"/>
</dbReference>
<reference evidence="11 12" key="1">
    <citation type="journal article" date="2021" name="Hortic Res">
        <title>Chromosome-scale assembly of the Dendrobium chrysotoxum genome enhances the understanding of orchid evolution.</title>
        <authorList>
            <person name="Zhang Y."/>
            <person name="Zhang G.Q."/>
            <person name="Zhang D."/>
            <person name="Liu X.D."/>
            <person name="Xu X.Y."/>
            <person name="Sun W.H."/>
            <person name="Yu X."/>
            <person name="Zhu X."/>
            <person name="Wang Z.W."/>
            <person name="Zhao X."/>
            <person name="Zhong W.Y."/>
            <person name="Chen H."/>
            <person name="Yin W.L."/>
            <person name="Huang T."/>
            <person name="Niu S.C."/>
            <person name="Liu Z.J."/>
        </authorList>
    </citation>
    <scope>NUCLEOTIDE SEQUENCE [LARGE SCALE GENOMIC DNA]</scope>
    <source>
        <strain evidence="11">Lindl</strain>
    </source>
</reference>
<dbReference type="SMART" id="SM00717">
    <property type="entry name" value="SANT"/>
    <property type="match status" value="2"/>
</dbReference>